<evidence type="ECO:0000256" key="14">
    <source>
        <dbReference type="SAM" id="Phobius"/>
    </source>
</evidence>
<keyword evidence="11 14" id="KW-0472">Membrane</keyword>
<evidence type="ECO:0000256" key="9">
    <source>
        <dbReference type="ARBA" id="ARBA00023065"/>
    </source>
</evidence>
<evidence type="ECO:0000256" key="4">
    <source>
        <dbReference type="ARBA" id="ARBA00022448"/>
    </source>
</evidence>
<dbReference type="PANTHER" id="PTHR40659">
    <property type="entry name" value="NICKEL/COBALT EFFLUX SYSTEM RCNA"/>
    <property type="match status" value="1"/>
</dbReference>
<feature type="transmembrane region" description="Helical" evidence="14">
    <location>
        <begin position="734"/>
        <end position="756"/>
    </location>
</feature>
<keyword evidence="12" id="KW-0170">Cobalt</keyword>
<dbReference type="Proteomes" id="UP000320176">
    <property type="component" value="Unassembled WGS sequence"/>
</dbReference>
<feature type="region of interest" description="Disordered" evidence="13">
    <location>
        <begin position="609"/>
        <end position="637"/>
    </location>
</feature>
<keyword evidence="6" id="KW-0533">Nickel</keyword>
<dbReference type="Pfam" id="PF11736">
    <property type="entry name" value="DUF3299"/>
    <property type="match status" value="2"/>
</dbReference>
<feature type="transmembrane region" description="Helical" evidence="14">
    <location>
        <begin position="685"/>
        <end position="713"/>
    </location>
</feature>
<feature type="transmembrane region" description="Helical" evidence="14">
    <location>
        <begin position="504"/>
        <end position="524"/>
    </location>
</feature>
<dbReference type="RefSeq" id="WP_197454196.1">
    <property type="nucleotide sequence ID" value="NZ_SJPN01000001.1"/>
</dbReference>
<keyword evidence="8 14" id="KW-1133">Transmembrane helix</keyword>
<dbReference type="PANTHER" id="PTHR40659:SF1">
    <property type="entry name" value="NICKEL_COBALT EFFLUX SYSTEM RCNA"/>
    <property type="match status" value="1"/>
</dbReference>
<dbReference type="GO" id="GO:0046583">
    <property type="term" value="F:monoatomic cation efflux transmembrane transporter activity"/>
    <property type="evidence" value="ECO:0007669"/>
    <property type="project" value="TreeGrafter"/>
</dbReference>
<organism evidence="16 17">
    <name type="scientific">Stieleria varia</name>
    <dbReference type="NCBI Taxonomy" id="2528005"/>
    <lineage>
        <taxon>Bacteria</taxon>
        <taxon>Pseudomonadati</taxon>
        <taxon>Planctomycetota</taxon>
        <taxon>Planctomycetia</taxon>
        <taxon>Pirellulales</taxon>
        <taxon>Pirellulaceae</taxon>
        <taxon>Stieleria</taxon>
    </lineage>
</organism>
<feature type="signal peptide" evidence="15">
    <location>
        <begin position="1"/>
        <end position="21"/>
    </location>
</feature>
<dbReference type="GO" id="GO:0015099">
    <property type="term" value="F:nickel cation transmembrane transporter activity"/>
    <property type="evidence" value="ECO:0007669"/>
    <property type="project" value="InterPro"/>
</dbReference>
<proteinExistence type="predicted"/>
<dbReference type="InterPro" id="IPR021727">
    <property type="entry name" value="DUF3299"/>
</dbReference>
<dbReference type="GO" id="GO:0005886">
    <property type="term" value="C:plasma membrane"/>
    <property type="evidence" value="ECO:0007669"/>
    <property type="project" value="UniProtKB-SubCell"/>
</dbReference>
<keyword evidence="10" id="KW-0921">Nickel transport</keyword>
<evidence type="ECO:0000256" key="11">
    <source>
        <dbReference type="ARBA" id="ARBA00023136"/>
    </source>
</evidence>
<comment type="function">
    <text evidence="1">Efflux system for nickel and cobalt.</text>
</comment>
<dbReference type="AlphaFoldDB" id="A0A5C6B982"/>
<dbReference type="Pfam" id="PF03824">
    <property type="entry name" value="NicO"/>
    <property type="match status" value="1"/>
</dbReference>
<feature type="transmembrane region" description="Helical" evidence="14">
    <location>
        <begin position="545"/>
        <end position="566"/>
    </location>
</feature>
<feature type="transmembrane region" description="Helical" evidence="14">
    <location>
        <begin position="586"/>
        <end position="604"/>
    </location>
</feature>
<evidence type="ECO:0000256" key="10">
    <source>
        <dbReference type="ARBA" id="ARBA00023112"/>
    </source>
</evidence>
<protein>
    <submittedName>
        <fullName evidence="16">Nickel/cobalt efflux protein RcnA</fullName>
    </submittedName>
</protein>
<keyword evidence="7 14" id="KW-0812">Transmembrane</keyword>
<evidence type="ECO:0000256" key="7">
    <source>
        <dbReference type="ARBA" id="ARBA00022692"/>
    </source>
</evidence>
<sequence precursor="true">MRLLGFVFVVAAMLAATKVSAAPEEIEFSDLADPLAVVFDDPYRDMGFQLLNELKLILQVDERLAQNDFPEDERARLEARRTAAKDMLEINGYDVDELIAQRWEVAKKRKAALMATNPALDKVEVTLSGYLIPAPQAPDGNYYGYLVSQVGMCSHLPPPPPNELVRVKLKEDPQGQSLYVPVQVSGLLRVEASDATIFILDGESRMFSGWTLDANTVEQREDLRDDSAVNAFHQTFTNGIDLAASTDTDTASPDAASADTVQPITWRNLVPQVEIDNDPFLELTSDQKLDLVIASRIRELQSEGVDITPEQMEKLTGAVERLEADDIDMDGLIALRGEIVAQRTHAMAAVNGTLNGKQVRLAGYVLPLGTGGEKITEFLLVPWVGACIHTPPPPPNQMVHISVPGGMEPRGQFSPVWIEGTIEVKPASYDLFLVDGSMPVKVAYTMVTDVISDYSAAESDDLAKVEIPESAFEGHSWLQIAQAKVSLVFTQAMSGLRDDGSTKAFWFAILVAFGYGLVHTLGPGHGKAVVISYFVGDGGSLRKGLRMGVLIAVFHVLSSIIVVLVMDFAVRQATGQAPSDYRAIRLGSYVLIMAIGAVMLRSAIQASRQSRKSVDSETGDHTHADHDHHHEHHGNSDAHAHHDCLACSALEKKNKGAGTWLALAVGVVPCTGALLVLLFGVANDLLFPAILMVAAISAGMALAMSGIGVLAILGRRFAIRRMKADDPRRARFTSGLRITGAACVLLIGTLLFGLTYSNASQLTVPTPSSSLSATQQ</sequence>
<dbReference type="GO" id="GO:0010045">
    <property type="term" value="P:response to nickel cation"/>
    <property type="evidence" value="ECO:0007669"/>
    <property type="project" value="TreeGrafter"/>
</dbReference>
<evidence type="ECO:0000256" key="1">
    <source>
        <dbReference type="ARBA" id="ARBA00002510"/>
    </source>
</evidence>
<feature type="compositionally biased region" description="Basic and acidic residues" evidence="13">
    <location>
        <begin position="612"/>
        <end position="637"/>
    </location>
</feature>
<evidence type="ECO:0000256" key="15">
    <source>
        <dbReference type="SAM" id="SignalP"/>
    </source>
</evidence>
<keyword evidence="4" id="KW-0813">Transport</keyword>
<keyword evidence="3" id="KW-0171">Cobalt transport</keyword>
<dbReference type="GO" id="GO:0006824">
    <property type="term" value="P:cobalt ion transport"/>
    <property type="evidence" value="ECO:0007669"/>
    <property type="project" value="UniProtKB-KW"/>
</dbReference>
<evidence type="ECO:0000256" key="6">
    <source>
        <dbReference type="ARBA" id="ARBA00022596"/>
    </source>
</evidence>
<dbReference type="Gene3D" id="2.40.50.870">
    <property type="entry name" value="Protein of unknown function (DUF3299)"/>
    <property type="match status" value="2"/>
</dbReference>
<evidence type="ECO:0000256" key="13">
    <source>
        <dbReference type="SAM" id="MobiDB-lite"/>
    </source>
</evidence>
<keyword evidence="9" id="KW-0406">Ion transport</keyword>
<feature type="chain" id="PRO_5022948237" evidence="15">
    <location>
        <begin position="22"/>
        <end position="776"/>
    </location>
</feature>
<keyword evidence="5" id="KW-1003">Cell membrane</keyword>
<evidence type="ECO:0000256" key="12">
    <source>
        <dbReference type="ARBA" id="ARBA00023285"/>
    </source>
</evidence>
<gene>
    <name evidence="16" type="ORF">Pla52n_04010</name>
</gene>
<dbReference type="InterPro" id="IPR011541">
    <property type="entry name" value="Ni/Co_transpt_high_affinity"/>
</dbReference>
<comment type="caution">
    <text evidence="16">The sequence shown here is derived from an EMBL/GenBank/DDBJ whole genome shotgun (WGS) entry which is preliminary data.</text>
</comment>
<keyword evidence="15" id="KW-0732">Signal</keyword>
<dbReference type="GO" id="GO:0032025">
    <property type="term" value="P:response to cobalt ion"/>
    <property type="evidence" value="ECO:0007669"/>
    <property type="project" value="TreeGrafter"/>
</dbReference>
<accession>A0A5C6B982</accession>
<evidence type="ECO:0000313" key="16">
    <source>
        <dbReference type="EMBL" id="TWU07826.1"/>
    </source>
</evidence>
<dbReference type="InterPro" id="IPR051224">
    <property type="entry name" value="NiCoT_RcnA"/>
</dbReference>
<comment type="subcellular location">
    <subcellularLocation>
        <location evidence="2">Cell membrane</location>
        <topology evidence="2">Multi-pass membrane protein</topology>
    </subcellularLocation>
</comment>
<feature type="transmembrane region" description="Helical" evidence="14">
    <location>
        <begin position="660"/>
        <end position="679"/>
    </location>
</feature>
<evidence type="ECO:0000313" key="17">
    <source>
        <dbReference type="Proteomes" id="UP000320176"/>
    </source>
</evidence>
<evidence type="ECO:0000256" key="5">
    <source>
        <dbReference type="ARBA" id="ARBA00022475"/>
    </source>
</evidence>
<keyword evidence="17" id="KW-1185">Reference proteome</keyword>
<name>A0A5C6B982_9BACT</name>
<evidence type="ECO:0000256" key="3">
    <source>
        <dbReference type="ARBA" id="ARBA00022426"/>
    </source>
</evidence>
<evidence type="ECO:0000256" key="8">
    <source>
        <dbReference type="ARBA" id="ARBA00022989"/>
    </source>
</evidence>
<dbReference type="EMBL" id="SJPN01000001">
    <property type="protein sequence ID" value="TWU07826.1"/>
    <property type="molecule type" value="Genomic_DNA"/>
</dbReference>
<reference evidence="16 17" key="1">
    <citation type="submission" date="2019-02" db="EMBL/GenBank/DDBJ databases">
        <title>Deep-cultivation of Planctomycetes and their phenomic and genomic characterization uncovers novel biology.</title>
        <authorList>
            <person name="Wiegand S."/>
            <person name="Jogler M."/>
            <person name="Boedeker C."/>
            <person name="Pinto D."/>
            <person name="Vollmers J."/>
            <person name="Rivas-Marin E."/>
            <person name="Kohn T."/>
            <person name="Peeters S.H."/>
            <person name="Heuer A."/>
            <person name="Rast P."/>
            <person name="Oberbeckmann S."/>
            <person name="Bunk B."/>
            <person name="Jeske O."/>
            <person name="Meyerdierks A."/>
            <person name="Storesund J.E."/>
            <person name="Kallscheuer N."/>
            <person name="Luecker S."/>
            <person name="Lage O.M."/>
            <person name="Pohl T."/>
            <person name="Merkel B.J."/>
            <person name="Hornburger P."/>
            <person name="Mueller R.-W."/>
            <person name="Bruemmer F."/>
            <person name="Labrenz M."/>
            <person name="Spormann A.M."/>
            <person name="Op Den Camp H."/>
            <person name="Overmann J."/>
            <person name="Amann R."/>
            <person name="Jetten M.S.M."/>
            <person name="Mascher T."/>
            <person name="Medema M.H."/>
            <person name="Devos D.P."/>
            <person name="Kaster A.-K."/>
            <person name="Ovreas L."/>
            <person name="Rohde M."/>
            <person name="Galperin M.Y."/>
            <person name="Jogler C."/>
        </authorList>
    </citation>
    <scope>NUCLEOTIDE SEQUENCE [LARGE SCALE GENOMIC DNA]</scope>
    <source>
        <strain evidence="16 17">Pla52n</strain>
    </source>
</reference>
<evidence type="ECO:0000256" key="2">
    <source>
        <dbReference type="ARBA" id="ARBA00004651"/>
    </source>
</evidence>